<evidence type="ECO:0000259" key="1">
    <source>
        <dbReference type="Pfam" id="PF13175"/>
    </source>
</evidence>
<dbReference type="RefSeq" id="WP_024387964.1">
    <property type="nucleotide sequence ID" value="NZ_CEDC01000087.1"/>
</dbReference>
<dbReference type="InterPro" id="IPR027417">
    <property type="entry name" value="P-loop_NTPase"/>
</dbReference>
<dbReference type="Proteomes" id="UP000072003">
    <property type="component" value="Unassembled WGS sequence"/>
</dbReference>
<dbReference type="SUPFAM" id="SSF52540">
    <property type="entry name" value="P-loop containing nucleoside triphosphate hydrolases"/>
    <property type="match status" value="1"/>
</dbReference>
<gene>
    <name evidence="2" type="ORF">ERS132462_01543</name>
</gene>
<reference evidence="2 3" key="1">
    <citation type="submission" date="2016-02" db="EMBL/GenBank/DDBJ databases">
        <authorList>
            <consortium name="Pathogen Informatics"/>
        </authorList>
    </citation>
    <scope>NUCLEOTIDE SEQUENCE [LARGE SCALE GENOMIC DNA]</scope>
    <source>
        <strain evidence="2 3">LSS100</strain>
    </source>
</reference>
<proteinExistence type="predicted"/>
<protein>
    <submittedName>
        <fullName evidence="2">p-loop NTPase</fullName>
    </submittedName>
</protein>
<dbReference type="PANTHER" id="PTHR43581">
    <property type="entry name" value="ATP/GTP PHOSPHATASE"/>
    <property type="match status" value="1"/>
</dbReference>
<dbReference type="InterPro" id="IPR051396">
    <property type="entry name" value="Bact_Antivir_Def_Nuclease"/>
</dbReference>
<dbReference type="PANTHER" id="PTHR43581:SF4">
    <property type="entry name" value="ATP_GTP PHOSPHATASE"/>
    <property type="match status" value="1"/>
</dbReference>
<sequence>MYISKIKLTNFKSFKGHHDIEFSKGVNFFVGNNNCGKTTIFKAVEFIQSGKNKLDFITKGSESEDVAVEVEFKGADLNDIIHDEKLNLNKYSEYVIDNGDGTYSLRVLRTSQECDVIQGKKTVSLDLSKVRIYNPNSIEKEELKKFENPTGIANTISALFDAQFVYSDIKNEDYQDFGKTKIIGKIINDITKNFQEGNIWKEFRDAHKKTFGDEGMGRLLEGLATKISSVLKEQYGDGEVQFNFGLPEIDNFFKTGSLLLSDNGISTPVSEKGTGMQRALALSLIQVYAGILENEEGILSKPIMFFIDEPETFLHPKAQDKLIDSLNKISEKYQVFITTHSPYLLKKFDTRTQQINIFSKKDDGVSSVSDKRELNLFGSSSPTIGEINYTAFGVNSVEFHNELYGFIQAKAIDEDEQNYFENEFDKWLVTKGILQDKNYNRLNKNGSIISQPKTLPTLIRNVIHHPENQHNSYTIQELNQSTELLLDVLKNLI</sequence>
<dbReference type="InterPro" id="IPR041685">
    <property type="entry name" value="AAA_GajA/Old/RecF-like"/>
</dbReference>
<accession>A0A0Z8FS58</accession>
<evidence type="ECO:0000313" key="3">
    <source>
        <dbReference type="Proteomes" id="UP000072003"/>
    </source>
</evidence>
<name>A0A0Z8FS58_STRSU</name>
<dbReference type="Pfam" id="PF13175">
    <property type="entry name" value="AAA_15"/>
    <property type="match status" value="1"/>
</dbReference>
<organism evidence="2 3">
    <name type="scientific">Streptococcus suis</name>
    <dbReference type="NCBI Taxonomy" id="1307"/>
    <lineage>
        <taxon>Bacteria</taxon>
        <taxon>Bacillati</taxon>
        <taxon>Bacillota</taxon>
        <taxon>Bacilli</taxon>
        <taxon>Lactobacillales</taxon>
        <taxon>Streptococcaceae</taxon>
        <taxon>Streptococcus</taxon>
    </lineage>
</organism>
<dbReference type="AlphaFoldDB" id="A0A0Z8FS58"/>
<feature type="domain" description="Endonuclease GajA/Old nuclease/RecF-like AAA" evidence="1">
    <location>
        <begin position="1"/>
        <end position="344"/>
    </location>
</feature>
<dbReference type="EMBL" id="FIFN01000016">
    <property type="protein sequence ID" value="CYU22737.1"/>
    <property type="molecule type" value="Genomic_DNA"/>
</dbReference>
<dbReference type="Gene3D" id="3.40.50.300">
    <property type="entry name" value="P-loop containing nucleotide triphosphate hydrolases"/>
    <property type="match status" value="1"/>
</dbReference>
<evidence type="ECO:0000313" key="2">
    <source>
        <dbReference type="EMBL" id="CYU22737.1"/>
    </source>
</evidence>